<gene>
    <name evidence="3" type="ORF">RIL183_25711</name>
</gene>
<keyword evidence="2" id="KW-0472">Membrane</keyword>
<accession>A0A0M6WQI5</accession>
<organism evidence="3 4">
    <name type="scientific">Roseburia inulinivorans</name>
    <dbReference type="NCBI Taxonomy" id="360807"/>
    <lineage>
        <taxon>Bacteria</taxon>
        <taxon>Bacillati</taxon>
        <taxon>Bacillota</taxon>
        <taxon>Clostridia</taxon>
        <taxon>Lachnospirales</taxon>
        <taxon>Lachnospiraceae</taxon>
        <taxon>Roseburia</taxon>
    </lineage>
</organism>
<evidence type="ECO:0000313" key="4">
    <source>
        <dbReference type="Proteomes" id="UP000049828"/>
    </source>
</evidence>
<dbReference type="OrthoDB" id="2029912at2"/>
<feature type="region of interest" description="Disordered" evidence="1">
    <location>
        <begin position="1"/>
        <end position="22"/>
    </location>
</feature>
<proteinExistence type="predicted"/>
<feature type="transmembrane region" description="Helical" evidence="2">
    <location>
        <begin position="33"/>
        <end position="51"/>
    </location>
</feature>
<sequence>MGRTVRGGSRNHTPNVRPVQKVELSEKNTRQRFIAVIVLLVIASGAFMYALNGLMSNDSGWTNIEVGSSAEIHCGDDYIFRYYVGAAGVNATAEKKALTLLYTDSIVKAYKMFSMDESFEGITNVYDLNRHPNETMVVDDALYHAFELIAETGNRAIYLAPVYTEYDNLFFCNDDSETVNYDAYQNGEVAAYFSEVAAYSNDPSDVNVELLGGNQVKLSVSDDYLAFAEKNFISDFIDFSWMKNAFITDYVADVMIENGYTLGSLTSYDGFTRNLDLTSAITKLNAGPDTSGTAEENADYSFNIYDRQGNIIYPAGVMHYNGAESIVSLHNYPMSDKEKYHYYEFKSGDIRTRYADTADGLCKSAVNNMAAYADDISCAELILKVSPVYIADMMDTEAVKNLAENGIQTIFGENSVLYYTDPGLELTDLYDKDGVHYTSELLE</sequence>
<evidence type="ECO:0000256" key="1">
    <source>
        <dbReference type="SAM" id="MobiDB-lite"/>
    </source>
</evidence>
<dbReference type="Proteomes" id="UP000049828">
    <property type="component" value="Unassembled WGS sequence"/>
</dbReference>
<protein>
    <submittedName>
        <fullName evidence="3">Uncharacterized protein</fullName>
    </submittedName>
</protein>
<dbReference type="AlphaFoldDB" id="A0A0M6WQI5"/>
<evidence type="ECO:0000256" key="2">
    <source>
        <dbReference type="SAM" id="Phobius"/>
    </source>
</evidence>
<keyword evidence="2" id="KW-1133">Transmembrane helix</keyword>
<keyword evidence="4" id="KW-1185">Reference proteome</keyword>
<keyword evidence="2" id="KW-0812">Transmembrane</keyword>
<dbReference type="RefSeq" id="WP_055039861.1">
    <property type="nucleotide sequence ID" value="NZ_CVRS01000079.1"/>
</dbReference>
<name>A0A0M6WQI5_9FIRM</name>
<dbReference type="EMBL" id="CVRS01000079">
    <property type="protein sequence ID" value="CRL39746.1"/>
    <property type="molecule type" value="Genomic_DNA"/>
</dbReference>
<reference evidence="4" key="1">
    <citation type="submission" date="2015-05" db="EMBL/GenBank/DDBJ databases">
        <authorList>
            <consortium name="Pathogen Informatics"/>
        </authorList>
    </citation>
    <scope>NUCLEOTIDE SEQUENCE [LARGE SCALE GENOMIC DNA]</scope>
    <source>
        <strain evidence="4">L1-83</strain>
    </source>
</reference>
<evidence type="ECO:0000313" key="3">
    <source>
        <dbReference type="EMBL" id="CRL39746.1"/>
    </source>
</evidence>
<dbReference type="STRING" id="360807.ERS852392_01731"/>